<keyword evidence="2" id="KW-1185">Reference proteome</keyword>
<comment type="caution">
    <text evidence="1">The sequence shown here is derived from an EMBL/GenBank/DDBJ whole genome shotgun (WGS) entry which is preliminary data.</text>
</comment>
<dbReference type="InterPro" id="IPR029069">
    <property type="entry name" value="HotDog_dom_sf"/>
</dbReference>
<name>A0A4R4PPX9_9ACTN</name>
<dbReference type="Gene3D" id="3.10.129.10">
    <property type="entry name" value="Hotdog Thioesterase"/>
    <property type="match status" value="1"/>
</dbReference>
<gene>
    <name evidence="1" type="ORF">E1261_26585</name>
</gene>
<dbReference type="OrthoDB" id="5495835at2"/>
<accession>A0A4R4PPX9</accession>
<dbReference type="SUPFAM" id="SSF54637">
    <property type="entry name" value="Thioesterase/thiol ester dehydrase-isomerase"/>
    <property type="match status" value="1"/>
</dbReference>
<protein>
    <recommendedName>
        <fullName evidence="3">Thioesterase family protein</fullName>
    </recommendedName>
</protein>
<dbReference type="Proteomes" id="UP000295075">
    <property type="component" value="Unassembled WGS sequence"/>
</dbReference>
<dbReference type="EMBL" id="SMKA01000145">
    <property type="protein sequence ID" value="TDC24256.1"/>
    <property type="molecule type" value="Genomic_DNA"/>
</dbReference>
<reference evidence="1 2" key="1">
    <citation type="submission" date="2019-03" db="EMBL/GenBank/DDBJ databases">
        <title>Draft genome sequences of novel Actinobacteria.</title>
        <authorList>
            <person name="Sahin N."/>
            <person name="Ay H."/>
            <person name="Saygin H."/>
        </authorList>
    </citation>
    <scope>NUCLEOTIDE SEQUENCE [LARGE SCALE GENOMIC DNA]</scope>
    <source>
        <strain evidence="1 2">JCM 30547</strain>
    </source>
</reference>
<evidence type="ECO:0008006" key="3">
    <source>
        <dbReference type="Google" id="ProtNLM"/>
    </source>
</evidence>
<proteinExistence type="predicted"/>
<organism evidence="1 2">
    <name type="scientific">Kribbella albertanoniae</name>
    <dbReference type="NCBI Taxonomy" id="1266829"/>
    <lineage>
        <taxon>Bacteria</taxon>
        <taxon>Bacillati</taxon>
        <taxon>Actinomycetota</taxon>
        <taxon>Actinomycetes</taxon>
        <taxon>Propionibacteriales</taxon>
        <taxon>Kribbellaceae</taxon>
        <taxon>Kribbella</taxon>
    </lineage>
</organism>
<dbReference type="AlphaFoldDB" id="A0A4R4PPX9"/>
<evidence type="ECO:0000313" key="1">
    <source>
        <dbReference type="EMBL" id="TDC24256.1"/>
    </source>
</evidence>
<dbReference type="RefSeq" id="WP_132411126.1">
    <property type="nucleotide sequence ID" value="NZ_SMKA01000145.1"/>
</dbReference>
<evidence type="ECO:0000313" key="2">
    <source>
        <dbReference type="Proteomes" id="UP000295075"/>
    </source>
</evidence>
<sequence length="236" mass="24614">MGLVRIEGRFRGPARSGNGGYVAGIAGTALAGVLADELVPQVTLRVPPPMEIDLELDVSPEGAQLRNGEQLVAGAVPVAAEFLADATVEPVSFEEARKAEAGYRGLAKHPFPGCFVCGPENPSGLQLKPGPLGDGRTACTWTPAADLASDPVFLWAALDCPSGWAIDLEGRPSVLGQLTACVDAQPQPGEECVVLGQLLGMDGRKTLTASTLYDSDGRVLARARATWILVDPALFN</sequence>